<dbReference type="PRINTS" id="PR00102">
    <property type="entry name" value="OTCASE"/>
</dbReference>
<dbReference type="InterPro" id="IPR002292">
    <property type="entry name" value="Orn/put_carbamltrans"/>
</dbReference>
<evidence type="ECO:0000259" key="9">
    <source>
        <dbReference type="Pfam" id="PF02729"/>
    </source>
</evidence>
<dbReference type="GO" id="GO:0016597">
    <property type="term" value="F:amino acid binding"/>
    <property type="evidence" value="ECO:0007669"/>
    <property type="project" value="InterPro"/>
</dbReference>
<name>A0AA35X073_GEOBA</name>
<comment type="similarity">
    <text evidence="2">Belongs to the aspartate/ornithine carbamoyltransferase superfamily. OTCase family.</text>
</comment>
<comment type="caution">
    <text evidence="10">The sequence shown here is derived from an EMBL/GenBank/DDBJ whole genome shotgun (WGS) entry which is preliminary data.</text>
</comment>
<dbReference type="PROSITE" id="PS00097">
    <property type="entry name" value="CARBAMOYLTRANSFERASE"/>
    <property type="match status" value="1"/>
</dbReference>
<dbReference type="PANTHER" id="PTHR45753">
    <property type="entry name" value="ORNITHINE CARBAMOYLTRANSFERASE, MITOCHONDRIAL"/>
    <property type="match status" value="1"/>
</dbReference>
<dbReference type="EC" id="2.1.3.3" evidence="4"/>
<reference evidence="10" key="1">
    <citation type="submission" date="2023-03" db="EMBL/GenBank/DDBJ databases">
        <authorList>
            <person name="Steffen K."/>
            <person name="Cardenas P."/>
        </authorList>
    </citation>
    <scope>NUCLEOTIDE SEQUENCE</scope>
</reference>
<evidence type="ECO:0000256" key="2">
    <source>
        <dbReference type="ARBA" id="ARBA00007805"/>
    </source>
</evidence>
<dbReference type="PANTHER" id="PTHR45753:SF3">
    <property type="entry name" value="ORNITHINE TRANSCARBAMYLASE, MITOCHONDRIAL"/>
    <property type="match status" value="1"/>
</dbReference>
<comment type="pathway">
    <text evidence="1">Nitrogen metabolism; urea cycle; L-citrulline from L-ornithine and carbamoyl phosphate: step 1/1.</text>
</comment>
<evidence type="ECO:0000256" key="4">
    <source>
        <dbReference type="ARBA" id="ARBA00013007"/>
    </source>
</evidence>
<feature type="domain" description="Aspartate/ornithine carbamoyltransferase carbamoyl-P binding" evidence="9">
    <location>
        <begin position="7"/>
        <end position="147"/>
    </location>
</feature>
<evidence type="ECO:0000313" key="11">
    <source>
        <dbReference type="Proteomes" id="UP001174909"/>
    </source>
</evidence>
<dbReference type="AlphaFoldDB" id="A0AA35X073"/>
<dbReference type="Gene3D" id="3.40.50.1370">
    <property type="entry name" value="Aspartate/ornithine carbamoyltransferase"/>
    <property type="match status" value="2"/>
</dbReference>
<keyword evidence="5 7" id="KW-0808">Transferase</keyword>
<dbReference type="GO" id="GO:0042450">
    <property type="term" value="P:L-arginine biosynthetic process via ornithine"/>
    <property type="evidence" value="ECO:0007669"/>
    <property type="project" value="TreeGrafter"/>
</dbReference>
<dbReference type="Pfam" id="PF02729">
    <property type="entry name" value="OTCace_N"/>
    <property type="match status" value="1"/>
</dbReference>
<gene>
    <name evidence="10" type="ORF">GBAR_LOCUS21872</name>
</gene>
<evidence type="ECO:0000256" key="7">
    <source>
        <dbReference type="RuleBase" id="RU003634"/>
    </source>
</evidence>
<evidence type="ECO:0000259" key="8">
    <source>
        <dbReference type="Pfam" id="PF00185"/>
    </source>
</evidence>
<dbReference type="NCBIfam" id="TIGR00658">
    <property type="entry name" value="orni_carb_tr"/>
    <property type="match status" value="1"/>
</dbReference>
<evidence type="ECO:0000256" key="3">
    <source>
        <dbReference type="ARBA" id="ARBA00011233"/>
    </source>
</evidence>
<keyword evidence="11" id="KW-1185">Reference proteome</keyword>
<comment type="catalytic activity">
    <reaction evidence="6">
        <text>carbamoyl phosphate + L-ornithine = L-citrulline + phosphate + H(+)</text>
        <dbReference type="Rhea" id="RHEA:19513"/>
        <dbReference type="ChEBI" id="CHEBI:15378"/>
        <dbReference type="ChEBI" id="CHEBI:43474"/>
        <dbReference type="ChEBI" id="CHEBI:46911"/>
        <dbReference type="ChEBI" id="CHEBI:57743"/>
        <dbReference type="ChEBI" id="CHEBI:58228"/>
        <dbReference type="EC" id="2.1.3.3"/>
    </reaction>
</comment>
<sequence length="306" mass="33101">MMSLQTKDFLRFDEISPDEIGSLIDLATGLKKDLKSGVSKPLLKNKTLAMIFQKPSTRTRVSFEVGMYQLGGSAVVLSSNDMQLSRGETIGDTARTLSGYVDYIMARVFDHEMVEDLAAAARVPVINGLSNSFHPCQTLADLMTIKERKKNLAGLKVAWIGDGNNVCNSLILGCAGTGMGISVATPEEFRPDPKVVEDSARITDVQLVTSPATAAKDADVVMTDTFSSIHNMDPSKIKRFLPKFQVNSALMGEAKPDAIFMHCLPAKRGQEVAASVIDGPQSAVWDEAENRLHTQKALLASLRGSP</sequence>
<dbReference type="EMBL" id="CASHTH010003031">
    <property type="protein sequence ID" value="CAI8039339.1"/>
    <property type="molecule type" value="Genomic_DNA"/>
</dbReference>
<protein>
    <recommendedName>
        <fullName evidence="4">ornithine carbamoyltransferase</fullName>
        <ecNumber evidence="4">2.1.3.3</ecNumber>
    </recommendedName>
</protein>
<dbReference type="InterPro" id="IPR006130">
    <property type="entry name" value="Asp/Orn_carbamoylTrfase"/>
</dbReference>
<comment type="subunit">
    <text evidence="3">Homotrimer.</text>
</comment>
<dbReference type="SUPFAM" id="SSF53671">
    <property type="entry name" value="Aspartate/ornithine carbamoyltransferase"/>
    <property type="match status" value="1"/>
</dbReference>
<dbReference type="NCBIfam" id="NF001986">
    <property type="entry name" value="PRK00779.1"/>
    <property type="match status" value="1"/>
</dbReference>
<evidence type="ECO:0000256" key="6">
    <source>
        <dbReference type="ARBA" id="ARBA00048772"/>
    </source>
</evidence>
<dbReference type="HAMAP" id="MF_01109">
    <property type="entry name" value="OTCase"/>
    <property type="match status" value="1"/>
</dbReference>
<organism evidence="10 11">
    <name type="scientific">Geodia barretti</name>
    <name type="common">Barrett's horny sponge</name>
    <dbReference type="NCBI Taxonomy" id="519541"/>
    <lineage>
        <taxon>Eukaryota</taxon>
        <taxon>Metazoa</taxon>
        <taxon>Porifera</taxon>
        <taxon>Demospongiae</taxon>
        <taxon>Heteroscleromorpha</taxon>
        <taxon>Tetractinellida</taxon>
        <taxon>Astrophorina</taxon>
        <taxon>Geodiidae</taxon>
        <taxon>Geodia</taxon>
    </lineage>
</organism>
<dbReference type="GO" id="GO:0004585">
    <property type="term" value="F:ornithine carbamoyltransferase activity"/>
    <property type="evidence" value="ECO:0007669"/>
    <property type="project" value="UniProtKB-EC"/>
</dbReference>
<evidence type="ECO:0000313" key="10">
    <source>
        <dbReference type="EMBL" id="CAI8039339.1"/>
    </source>
</evidence>
<dbReference type="PRINTS" id="PR00100">
    <property type="entry name" value="AOTCASE"/>
</dbReference>
<feature type="domain" description="Aspartate/ornithine carbamoyltransferase Asp/Orn-binding" evidence="8">
    <location>
        <begin position="154"/>
        <end position="301"/>
    </location>
</feature>
<dbReference type="InterPro" id="IPR006132">
    <property type="entry name" value="Asp/Orn_carbamoyltranf_P-bd"/>
</dbReference>
<proteinExistence type="inferred from homology"/>
<dbReference type="InterPro" id="IPR036901">
    <property type="entry name" value="Asp/Orn_carbamoylTrfase_sf"/>
</dbReference>
<dbReference type="FunFam" id="3.40.50.1370:FF:000008">
    <property type="entry name" value="Ornithine carbamoyltransferase"/>
    <property type="match status" value="1"/>
</dbReference>
<dbReference type="InterPro" id="IPR024904">
    <property type="entry name" value="OTCase_ArgI"/>
</dbReference>
<dbReference type="Proteomes" id="UP001174909">
    <property type="component" value="Unassembled WGS sequence"/>
</dbReference>
<accession>A0AA35X073</accession>
<evidence type="ECO:0000256" key="5">
    <source>
        <dbReference type="ARBA" id="ARBA00022679"/>
    </source>
</evidence>
<dbReference type="GO" id="GO:0019240">
    <property type="term" value="P:citrulline biosynthetic process"/>
    <property type="evidence" value="ECO:0007669"/>
    <property type="project" value="TreeGrafter"/>
</dbReference>
<dbReference type="InterPro" id="IPR006131">
    <property type="entry name" value="Asp_carbamoyltransf_Asp/Orn-bd"/>
</dbReference>
<evidence type="ECO:0000256" key="1">
    <source>
        <dbReference type="ARBA" id="ARBA00004695"/>
    </source>
</evidence>
<dbReference type="Pfam" id="PF00185">
    <property type="entry name" value="OTCace"/>
    <property type="match status" value="1"/>
</dbReference>